<comment type="caution">
    <text evidence="3">The sequence shown here is derived from an EMBL/GenBank/DDBJ whole genome shotgun (WGS) entry which is preliminary data.</text>
</comment>
<keyword evidence="4" id="KW-1185">Reference proteome</keyword>
<name>A0ABR0SQQ7_9HYPO</name>
<evidence type="ECO:0000313" key="4">
    <source>
        <dbReference type="Proteomes" id="UP001338125"/>
    </source>
</evidence>
<sequence length="121" mass="13869">MPPVRQRPRPRPPPPNKQVDSAQPIIPRKSKPPAASSDKEKGEVKYNVLTYQHRYGSQFLIETKAGHMAMSPEFWKFIVLLIPMIAVTFVLVFVFQMIWARKRHEAEESIKMEEAGDIVGV</sequence>
<feature type="compositionally biased region" description="Basic residues" evidence="1">
    <location>
        <begin position="1"/>
        <end position="10"/>
    </location>
</feature>
<dbReference type="Proteomes" id="UP001338125">
    <property type="component" value="Unassembled WGS sequence"/>
</dbReference>
<gene>
    <name evidence="3" type="ORF">PT974_07536</name>
</gene>
<protein>
    <submittedName>
        <fullName evidence="3">Uncharacterized protein</fullName>
    </submittedName>
</protein>
<keyword evidence="2" id="KW-1133">Transmembrane helix</keyword>
<organism evidence="3 4">
    <name type="scientific">Cladobotryum mycophilum</name>
    <dbReference type="NCBI Taxonomy" id="491253"/>
    <lineage>
        <taxon>Eukaryota</taxon>
        <taxon>Fungi</taxon>
        <taxon>Dikarya</taxon>
        <taxon>Ascomycota</taxon>
        <taxon>Pezizomycotina</taxon>
        <taxon>Sordariomycetes</taxon>
        <taxon>Hypocreomycetidae</taxon>
        <taxon>Hypocreales</taxon>
        <taxon>Hypocreaceae</taxon>
        <taxon>Cladobotryum</taxon>
    </lineage>
</organism>
<proteinExistence type="predicted"/>
<evidence type="ECO:0000256" key="1">
    <source>
        <dbReference type="SAM" id="MobiDB-lite"/>
    </source>
</evidence>
<feature type="transmembrane region" description="Helical" evidence="2">
    <location>
        <begin position="74"/>
        <end position="95"/>
    </location>
</feature>
<evidence type="ECO:0000256" key="2">
    <source>
        <dbReference type="SAM" id="Phobius"/>
    </source>
</evidence>
<keyword evidence="2" id="KW-0472">Membrane</keyword>
<reference evidence="3 4" key="1">
    <citation type="submission" date="2024-01" db="EMBL/GenBank/DDBJ databases">
        <title>Complete genome of Cladobotryum mycophilum ATHUM6906.</title>
        <authorList>
            <person name="Christinaki A.C."/>
            <person name="Myridakis A.I."/>
            <person name="Kouvelis V.N."/>
        </authorList>
    </citation>
    <scope>NUCLEOTIDE SEQUENCE [LARGE SCALE GENOMIC DNA]</scope>
    <source>
        <strain evidence="3 4">ATHUM6906</strain>
    </source>
</reference>
<keyword evidence="2" id="KW-0812">Transmembrane</keyword>
<feature type="region of interest" description="Disordered" evidence="1">
    <location>
        <begin position="1"/>
        <end position="41"/>
    </location>
</feature>
<evidence type="ECO:0000313" key="3">
    <source>
        <dbReference type="EMBL" id="KAK5994096.1"/>
    </source>
</evidence>
<accession>A0ABR0SQQ7</accession>
<dbReference type="EMBL" id="JAVFKD010000012">
    <property type="protein sequence ID" value="KAK5994096.1"/>
    <property type="molecule type" value="Genomic_DNA"/>
</dbReference>